<evidence type="ECO:0000313" key="2">
    <source>
        <dbReference type="EMBL" id="BEH00801.1"/>
    </source>
</evidence>
<evidence type="ECO:0000313" key="3">
    <source>
        <dbReference type="Proteomes" id="UP001431656"/>
    </source>
</evidence>
<dbReference type="AlphaFoldDB" id="A0AAN0K6S8"/>
<organism evidence="2 3">
    <name type="scientific">Brooklawnia propionicigenes</name>
    <dbReference type="NCBI Taxonomy" id="3041175"/>
    <lineage>
        <taxon>Bacteria</taxon>
        <taxon>Bacillati</taxon>
        <taxon>Actinomycetota</taxon>
        <taxon>Actinomycetes</taxon>
        <taxon>Propionibacteriales</taxon>
        <taxon>Propionibacteriaceae</taxon>
        <taxon>Brooklawnia</taxon>
    </lineage>
</organism>
<dbReference type="GO" id="GO:0006779">
    <property type="term" value="P:porphyrin-containing compound biosynthetic process"/>
    <property type="evidence" value="ECO:0007669"/>
    <property type="project" value="InterPro"/>
</dbReference>
<proteinExistence type="predicted"/>
<name>A0AAN0K6S8_9ACTN</name>
<keyword evidence="3" id="KW-1185">Reference proteome</keyword>
<feature type="domain" description="Uroporphyrinogen decarboxylase (URO-D)" evidence="1">
    <location>
        <begin position="81"/>
        <end position="320"/>
    </location>
</feature>
<evidence type="ECO:0000259" key="1">
    <source>
        <dbReference type="Pfam" id="PF01208"/>
    </source>
</evidence>
<dbReference type="InterPro" id="IPR000257">
    <property type="entry name" value="Uroporphyrinogen_deCOase"/>
</dbReference>
<dbReference type="Pfam" id="PF01208">
    <property type="entry name" value="URO-D"/>
    <property type="match status" value="1"/>
</dbReference>
<gene>
    <name evidence="2" type="ORF">brsh051_00820</name>
</gene>
<dbReference type="GO" id="GO:0004853">
    <property type="term" value="F:uroporphyrinogen decarboxylase activity"/>
    <property type="evidence" value="ECO:0007669"/>
    <property type="project" value="InterPro"/>
</dbReference>
<dbReference type="Proteomes" id="UP001431656">
    <property type="component" value="Chromosome"/>
</dbReference>
<dbReference type="InterPro" id="IPR038071">
    <property type="entry name" value="UROD/MetE-like_sf"/>
</dbReference>
<dbReference type="Gene3D" id="3.20.20.210">
    <property type="match status" value="1"/>
</dbReference>
<sequence length="325" mass="36184">MPHTFVSPWNGETHDHQTRTFLAAAHGQQTDRPPVGAWIHYGSSFWTPEQVAEAHLRFYHQYDWDYIKVMDDFRLQVPDGLDEITDPAQLDEVVPDPKATLTNLVKQAEVLRIIRAEAPEAAIIDTIFSPVQTLVRALGETVIDYLAADTELAHRTISRVATALADYAAQLPDLDVDGLFLAINGASTDSTSFGLSPEQFTEWISPYDIQVLQAAEGLVRIGHLHGEGADPDLLTDYPFEVLNWSDKVSAPRIPEARQRYGWIPMVGLDEITSLYWTPSKAREEILQARRAAGDQIIVAPNCTLHSDGSPLVLRELRESVDLPLG</sequence>
<dbReference type="RefSeq" id="WP_286266494.1">
    <property type="nucleotide sequence ID" value="NZ_AP028056.1"/>
</dbReference>
<dbReference type="KEGG" id="broo:brsh051_00820"/>
<dbReference type="EMBL" id="AP028056">
    <property type="protein sequence ID" value="BEH00801.1"/>
    <property type="molecule type" value="Genomic_DNA"/>
</dbReference>
<protein>
    <recommendedName>
        <fullName evidence="1">Uroporphyrinogen decarboxylase (URO-D) domain-containing protein</fullName>
    </recommendedName>
</protein>
<accession>A0AAN0K6S8</accession>
<reference evidence="2" key="1">
    <citation type="journal article" date="2024" name="Int. J. Syst. Evol. Microbiol.">
        <title>Brooklawnia propionicigenes sp. nov., a facultatively anaerobic, propionate-producing bacterium isolated from a methanogenic reactor treating waste from cattle farms.</title>
        <authorList>
            <person name="Akita Y."/>
            <person name="Ueki A."/>
            <person name="Tonouchi A."/>
            <person name="Sugawara Y."/>
            <person name="Honma S."/>
            <person name="Kaku N."/>
            <person name="Ueki K."/>
        </authorList>
    </citation>
    <scope>NUCLEOTIDE SEQUENCE</scope>
    <source>
        <strain evidence="2">SH051</strain>
    </source>
</reference>
<dbReference type="SUPFAM" id="SSF51726">
    <property type="entry name" value="UROD/MetE-like"/>
    <property type="match status" value="1"/>
</dbReference>